<dbReference type="InterPro" id="IPR036513">
    <property type="entry name" value="STAS_dom_sf"/>
</dbReference>
<dbReference type="EMBL" id="BLPF01000004">
    <property type="protein sequence ID" value="GFJ84768.1"/>
    <property type="molecule type" value="Genomic_DNA"/>
</dbReference>
<keyword evidence="3" id="KW-1185">Reference proteome</keyword>
<comment type="caution">
    <text evidence="2">The sequence shown here is derived from an EMBL/GenBank/DDBJ whole genome shotgun (WGS) entry which is preliminary data.</text>
</comment>
<protein>
    <recommendedName>
        <fullName evidence="1">STAS domain-containing protein</fullName>
    </recommendedName>
</protein>
<dbReference type="InterPro" id="IPR002645">
    <property type="entry name" value="STAS_dom"/>
</dbReference>
<reference evidence="2 3" key="2">
    <citation type="submission" date="2020-03" db="EMBL/GenBank/DDBJ databases">
        <authorList>
            <person name="Ichikawa N."/>
            <person name="Kimura A."/>
            <person name="Kitahashi Y."/>
            <person name="Uohara A."/>
        </authorList>
    </citation>
    <scope>NUCLEOTIDE SEQUENCE [LARGE SCALE GENOMIC DNA]</scope>
    <source>
        <strain evidence="2 3">NBRC 108639</strain>
    </source>
</reference>
<gene>
    <name evidence="2" type="ORF">Phou_089480</name>
</gene>
<dbReference type="Proteomes" id="UP000482800">
    <property type="component" value="Unassembled WGS sequence"/>
</dbReference>
<dbReference type="PROSITE" id="PS50801">
    <property type="entry name" value="STAS"/>
    <property type="match status" value="1"/>
</dbReference>
<accession>A0A6V8KQ90</accession>
<name>A0A6V8KQ90_9ACTN</name>
<feature type="domain" description="STAS" evidence="1">
    <location>
        <begin position="70"/>
        <end position="166"/>
    </location>
</feature>
<evidence type="ECO:0000313" key="2">
    <source>
        <dbReference type="EMBL" id="GFJ84768.1"/>
    </source>
</evidence>
<dbReference type="Pfam" id="PF13466">
    <property type="entry name" value="STAS_2"/>
    <property type="match status" value="1"/>
</dbReference>
<dbReference type="Gene3D" id="3.30.750.24">
    <property type="entry name" value="STAS domain"/>
    <property type="match status" value="1"/>
</dbReference>
<sequence length="174" mass="18266">MLLDHERVVAARARALRGHRLRRPLGIAFAAVLVQPVAHSRNCGRVASVSHGLRLGTVGSTYKARGEGVSYFTVIRLGEAALVYAEGPLDATVAASIHDALADIVDERATPIVIDLVRVPTVNDGIVTALAAAASRAAQQGRGLELRLAAGQRFTVTGAAQLRQVMGRAYPTAA</sequence>
<evidence type="ECO:0000313" key="3">
    <source>
        <dbReference type="Proteomes" id="UP000482800"/>
    </source>
</evidence>
<dbReference type="InterPro" id="IPR058548">
    <property type="entry name" value="MlaB-like_STAS"/>
</dbReference>
<organism evidence="2 3">
    <name type="scientific">Phytohabitans houttuyneae</name>
    <dbReference type="NCBI Taxonomy" id="1076126"/>
    <lineage>
        <taxon>Bacteria</taxon>
        <taxon>Bacillati</taxon>
        <taxon>Actinomycetota</taxon>
        <taxon>Actinomycetes</taxon>
        <taxon>Micromonosporales</taxon>
        <taxon>Micromonosporaceae</taxon>
    </lineage>
</organism>
<reference evidence="2 3" key="1">
    <citation type="submission" date="2020-03" db="EMBL/GenBank/DDBJ databases">
        <title>Whole genome shotgun sequence of Phytohabitans houttuyneae NBRC 108639.</title>
        <authorList>
            <person name="Komaki H."/>
            <person name="Tamura T."/>
        </authorList>
    </citation>
    <scope>NUCLEOTIDE SEQUENCE [LARGE SCALE GENOMIC DNA]</scope>
    <source>
        <strain evidence="2 3">NBRC 108639</strain>
    </source>
</reference>
<evidence type="ECO:0000259" key="1">
    <source>
        <dbReference type="PROSITE" id="PS50801"/>
    </source>
</evidence>
<proteinExistence type="predicted"/>
<dbReference type="AlphaFoldDB" id="A0A6V8KQ90"/>
<dbReference type="SUPFAM" id="SSF52091">
    <property type="entry name" value="SpoIIaa-like"/>
    <property type="match status" value="1"/>
</dbReference>